<dbReference type="GO" id="GO:0006098">
    <property type="term" value="P:pentose-phosphate shunt"/>
    <property type="evidence" value="ECO:0007669"/>
    <property type="project" value="UniProtKB-UniPathway"/>
</dbReference>
<feature type="region of interest" description="Disordered" evidence="7">
    <location>
        <begin position="125"/>
        <end position="223"/>
    </location>
</feature>
<evidence type="ECO:0000256" key="2">
    <source>
        <dbReference type="ARBA" id="ARBA00008419"/>
    </source>
</evidence>
<dbReference type="Pfam" id="PF00393">
    <property type="entry name" value="6PGD"/>
    <property type="match status" value="1"/>
</dbReference>
<feature type="compositionally biased region" description="Basic and acidic residues" evidence="7">
    <location>
        <begin position="141"/>
        <end position="152"/>
    </location>
</feature>
<dbReference type="InterPro" id="IPR006183">
    <property type="entry name" value="Pgluconate_DH"/>
</dbReference>
<feature type="domain" description="6-phosphogluconate dehydrogenase C-terminal" evidence="8">
    <location>
        <begin position="617"/>
        <end position="807"/>
    </location>
</feature>
<keyword evidence="5" id="KW-0311">Gluconate utilization</keyword>
<dbReference type="Gene3D" id="1.10.1040.10">
    <property type="entry name" value="N-(1-d-carboxylethyl)-l-norvaline Dehydrogenase, domain 2"/>
    <property type="match status" value="1"/>
</dbReference>
<protein>
    <recommendedName>
        <fullName evidence="3">phosphogluconate dehydrogenase (NADP(+)-dependent, decarboxylating)</fullName>
        <ecNumber evidence="3">1.1.1.44</ecNumber>
    </recommendedName>
</protein>
<evidence type="ECO:0000256" key="1">
    <source>
        <dbReference type="ARBA" id="ARBA00004874"/>
    </source>
</evidence>
<organism evidence="9 10">
    <name type="scientific">Symbiodinium microadriaticum</name>
    <name type="common">Dinoflagellate</name>
    <name type="synonym">Zooxanthella microadriatica</name>
    <dbReference type="NCBI Taxonomy" id="2951"/>
    <lineage>
        <taxon>Eukaryota</taxon>
        <taxon>Sar</taxon>
        <taxon>Alveolata</taxon>
        <taxon>Dinophyceae</taxon>
        <taxon>Suessiales</taxon>
        <taxon>Symbiodiniaceae</taxon>
        <taxon>Symbiodinium</taxon>
    </lineage>
</organism>
<evidence type="ECO:0000256" key="5">
    <source>
        <dbReference type="ARBA" id="ARBA00023064"/>
    </source>
</evidence>
<feature type="region of interest" description="Disordered" evidence="7">
    <location>
        <begin position="477"/>
        <end position="521"/>
    </location>
</feature>
<reference evidence="9 10" key="1">
    <citation type="submission" date="2016-02" db="EMBL/GenBank/DDBJ databases">
        <title>Genome analysis of coral dinoflagellate symbionts highlights evolutionary adaptations to a symbiotic lifestyle.</title>
        <authorList>
            <person name="Aranda M."/>
            <person name="Li Y."/>
            <person name="Liew Y.J."/>
            <person name="Baumgarten S."/>
            <person name="Simakov O."/>
            <person name="Wilson M."/>
            <person name="Piel J."/>
            <person name="Ashoor H."/>
            <person name="Bougouffa S."/>
            <person name="Bajic V.B."/>
            <person name="Ryu T."/>
            <person name="Ravasi T."/>
            <person name="Bayer T."/>
            <person name="Micklem G."/>
            <person name="Kim H."/>
            <person name="Bhak J."/>
            <person name="Lajeunesse T.C."/>
            <person name="Voolstra C.R."/>
        </authorList>
    </citation>
    <scope>NUCLEOTIDE SEQUENCE [LARGE SCALE GENOMIC DNA]</scope>
    <source>
        <strain evidence="9 10">CCMP2467</strain>
    </source>
</reference>
<dbReference type="GO" id="GO:0004616">
    <property type="term" value="F:phosphogluconate dehydrogenase (decarboxylating) activity"/>
    <property type="evidence" value="ECO:0007669"/>
    <property type="project" value="UniProtKB-EC"/>
</dbReference>
<evidence type="ECO:0000256" key="3">
    <source>
        <dbReference type="ARBA" id="ARBA00013011"/>
    </source>
</evidence>
<evidence type="ECO:0000256" key="4">
    <source>
        <dbReference type="ARBA" id="ARBA00023002"/>
    </source>
</evidence>
<dbReference type="EC" id="1.1.1.44" evidence="3"/>
<feature type="compositionally biased region" description="Basic residues" evidence="7">
    <location>
        <begin position="159"/>
        <end position="169"/>
    </location>
</feature>
<evidence type="ECO:0000256" key="6">
    <source>
        <dbReference type="ARBA" id="ARBA00023126"/>
    </source>
</evidence>
<keyword evidence="10" id="KW-1185">Reference proteome</keyword>
<comment type="similarity">
    <text evidence="2">Belongs to the 6-phosphogluconate dehydrogenase family.</text>
</comment>
<keyword evidence="4" id="KW-0560">Oxidoreductase</keyword>
<sequence length="845" mass="90474">MSVPYHYRKGVFFLSDRAIMIAMPVLGRSLAALGLLVLACRAQQGGISGNSGVWYYIDAMDIICPGRQGHATLSVTQPAVLSSDPTIFTIFRTTMNPVTLSFIARDATGRTVVDQSAPITLQAVTARPGRRLEEDEEEETKEVAMRGLDSRRRSSFSSSRRRMSSPRRRSTSDSRRRAVLDSRRRTADTSPRRRVMADTRRRSSFFSPRRRRGGGGSFVPNNHYSNPLSPSIGHYGYTNPNYAYHNYGGHTPMSTSYGYTGANAYSSGSGMKIALAGGAGLLAGLATSQLLHHSGGSSFGGYTHAQMMQQDCTYGSWSGNCNSCVSQYGANRCDVSISPNFDATRDDLMSTGFIPTQVSWPLTVTVTSVSGIDFNPASVCPLTPGSAGNPSMARLFLTTTSLGMGSSGGNPGPGYSQPTNYGYNSGQQSNYGSVQSSSSSGSGFFAWLGTVLALCCCCGFCVCCSCASGKKPSKWGFSGDSSSSDSDSESVQMVHHGGHNPYWQGGGQAPAPAQTNTAFMDTAAPGGATWANYCQGPPEVNPSTGFVAGRWGDCLAWAVVYEHQNPGWPQNPTYRDMGPAGTVIQAMLENAEDSDCEDVERAANQLENACAKPTKVHVAGLLDSYMLDITIEVVKARDSTAAGGRDDGETLLSRTMDKTDSKGTGLWSVVEALQAAVPAPSLAASLLARQMSMVRSERLENAAAVPLPEPKLKGTWNSEMEEDLFWAAAFAIIASYAQMFQCLRKMDEVFEFGLNLPATIATFRAGRSVRVLIYESGAPCQSKAPSSEFEAKVASSEFKVQERPIRTSNSQFSDKAKLVFLQTSGNVCREAVASGGMLPVINCRA</sequence>
<gene>
    <name evidence="9" type="primary">GND</name>
    <name evidence="9" type="ORF">AK812_SmicGene15771</name>
</gene>
<dbReference type="SMART" id="SM01350">
    <property type="entry name" value="6PGD"/>
    <property type="match status" value="1"/>
</dbReference>
<dbReference type="InterPro" id="IPR006114">
    <property type="entry name" value="6PGDH_C"/>
</dbReference>
<dbReference type="SUPFAM" id="SSF48179">
    <property type="entry name" value="6-phosphogluconate dehydrogenase C-terminal domain-like"/>
    <property type="match status" value="1"/>
</dbReference>
<evidence type="ECO:0000259" key="8">
    <source>
        <dbReference type="SMART" id="SM01350"/>
    </source>
</evidence>
<evidence type="ECO:0000313" key="10">
    <source>
        <dbReference type="Proteomes" id="UP000186817"/>
    </source>
</evidence>
<feature type="compositionally biased region" description="Basic and acidic residues" evidence="7">
    <location>
        <begin position="170"/>
        <end position="201"/>
    </location>
</feature>
<dbReference type="UniPathway" id="UPA00115">
    <property type="reaction ID" value="UER00410"/>
</dbReference>
<dbReference type="GO" id="GO:0019521">
    <property type="term" value="P:D-gluconate metabolic process"/>
    <property type="evidence" value="ECO:0007669"/>
    <property type="project" value="UniProtKB-KW"/>
</dbReference>
<evidence type="ECO:0000256" key="7">
    <source>
        <dbReference type="SAM" id="MobiDB-lite"/>
    </source>
</evidence>
<dbReference type="InterPro" id="IPR013328">
    <property type="entry name" value="6PGD_dom2"/>
</dbReference>
<comment type="pathway">
    <text evidence="1">Carbohydrate degradation; pentose phosphate pathway; D-ribulose 5-phosphate from D-glucose 6-phosphate (oxidative stage): step 3/3.</text>
</comment>
<dbReference type="PANTHER" id="PTHR11811">
    <property type="entry name" value="6-PHOSPHOGLUCONATE DEHYDROGENASE"/>
    <property type="match status" value="1"/>
</dbReference>
<dbReference type="InterPro" id="IPR008927">
    <property type="entry name" value="6-PGluconate_DH-like_C_sf"/>
</dbReference>
<keyword evidence="6" id="KW-0570">Pentose shunt</keyword>
<proteinExistence type="inferred from homology"/>
<comment type="caution">
    <text evidence="9">The sequence shown here is derived from an EMBL/GenBank/DDBJ whole genome shotgun (WGS) entry which is preliminary data.</text>
</comment>
<accession>A0A1Q9E218</accession>
<dbReference type="EMBL" id="LSRX01000290">
    <property type="protein sequence ID" value="OLQ01474.1"/>
    <property type="molecule type" value="Genomic_DNA"/>
</dbReference>
<evidence type="ECO:0000313" key="9">
    <source>
        <dbReference type="EMBL" id="OLQ01474.1"/>
    </source>
</evidence>
<dbReference type="OrthoDB" id="444393at2759"/>
<dbReference type="Proteomes" id="UP000186817">
    <property type="component" value="Unassembled WGS sequence"/>
</dbReference>
<name>A0A1Q9E218_SYMMI</name>
<dbReference type="AlphaFoldDB" id="A0A1Q9E218"/>